<dbReference type="Pfam" id="PF13537">
    <property type="entry name" value="GATase_7"/>
    <property type="match status" value="1"/>
</dbReference>
<keyword evidence="5 8" id="KW-0808">Transferase</keyword>
<gene>
    <name evidence="10" type="ORF">BSYN_26750</name>
</gene>
<keyword evidence="4 8" id="KW-0328">Glycosyltransferase</keyword>
<evidence type="ECO:0000256" key="8">
    <source>
        <dbReference type="PIRNR" id="PIRNR000485"/>
    </source>
</evidence>
<evidence type="ECO:0000256" key="6">
    <source>
        <dbReference type="ARBA" id="ARBA00022755"/>
    </source>
</evidence>
<dbReference type="CDD" id="cd06223">
    <property type="entry name" value="PRTases_typeI"/>
    <property type="match status" value="1"/>
</dbReference>
<dbReference type="InterPro" id="IPR017932">
    <property type="entry name" value="GATase_2_dom"/>
</dbReference>
<evidence type="ECO:0000259" key="9">
    <source>
        <dbReference type="PROSITE" id="PS51278"/>
    </source>
</evidence>
<sequence>MSGFFGSVLKEDCVNDVFYGTDYHSHLGTKRAGMTFFSRNKGFQRAIHSLEDGYFRNKFENDIRNFEGNSGIGVISDSESQPILVNSHLGRFAVVTVNKIVNIDELEAEFLAKHHTFSETSGGTVNPTELVAMLIAEGKDFLSGIQNVYDKVKGSCSMLVLTEEGLLAARDKLGRTPIIIGKKENGYGATFETCAFSNLGYEIDKYIGPGEVVRITAEGYEQLRKPNEKMQICSFLWVYYGYPPSFYEGINVDECRYRCGAALARRDDVNADFVAGIPDSGVGHAMGYSHKTGTPLKRPYSKYTPTWPRSFMPQNQNMRELVAKMKLIPNKSIIKDKCGVFLDDSIVRGTQLKDNVTDLHEAGIKEVNMRIACPPLTYPCEFLNFSRSRSSLELATYKAVNELENREGIEMMDMKEYSDCNSEKYKAMVEKIREHLGLTTLTFQTLDDLVEAIGLPKERLCTHCFDGSSYFE</sequence>
<dbReference type="Gene3D" id="3.60.20.10">
    <property type="entry name" value="Glutamine Phosphoribosylpyrophosphate, subunit 1, domain 1"/>
    <property type="match status" value="1"/>
</dbReference>
<protein>
    <recommendedName>
        <fullName evidence="3 8">Amidophosphoribosyltransferase</fullName>
        <shortName evidence="8">ATase</shortName>
        <ecNumber evidence="3 8">2.4.2.14</ecNumber>
    </recommendedName>
    <alternativeName>
        <fullName evidence="8">Glutamine phosphoribosylpyrophosphate amidotransferase</fullName>
    </alternativeName>
</protein>
<dbReference type="PANTHER" id="PTHR11907">
    <property type="entry name" value="AMIDOPHOSPHORIBOSYLTRANSFERASE"/>
    <property type="match status" value="1"/>
</dbReference>
<evidence type="ECO:0000256" key="5">
    <source>
        <dbReference type="ARBA" id="ARBA00022679"/>
    </source>
</evidence>
<accession>A0ABM8IEQ3</accession>
<evidence type="ECO:0000313" key="10">
    <source>
        <dbReference type="EMBL" id="BEH00411.1"/>
    </source>
</evidence>
<reference evidence="10 11" key="1">
    <citation type="submission" date="2023-04" db="EMBL/GenBank/DDBJ databases">
        <title>Draft genome sequence of acteroides sedimenti strain YN3PY1.</title>
        <authorList>
            <person name="Yoshida N."/>
        </authorList>
    </citation>
    <scope>NUCLEOTIDE SEQUENCE [LARGE SCALE GENOMIC DNA]</scope>
    <source>
        <strain evidence="10 11">YN3PY1</strain>
    </source>
</reference>
<evidence type="ECO:0000256" key="2">
    <source>
        <dbReference type="ARBA" id="ARBA00010138"/>
    </source>
</evidence>
<comment type="similarity">
    <text evidence="2 8">In the C-terminal section; belongs to the purine/pyrimidine phosphoribosyltransferase family.</text>
</comment>
<dbReference type="SUPFAM" id="SSF56235">
    <property type="entry name" value="N-terminal nucleophile aminohydrolases (Ntn hydrolases)"/>
    <property type="match status" value="1"/>
</dbReference>
<name>A0ABM8IEQ3_9BACE</name>
<evidence type="ECO:0000256" key="7">
    <source>
        <dbReference type="ARBA" id="ARBA00022962"/>
    </source>
</evidence>
<comment type="pathway">
    <text evidence="1 8">Purine metabolism; IMP biosynthesis via de novo pathway; N(1)-(5-phospho-D-ribosyl)glycinamide from 5-phospho-alpha-D-ribose 1-diphosphate: step 1/2.</text>
</comment>
<dbReference type="PIRSF" id="PIRSF000485">
    <property type="entry name" value="Amd_phspho_trans"/>
    <property type="match status" value="1"/>
</dbReference>
<feature type="domain" description="Glutamine amidotransferase type-2" evidence="9">
    <location>
        <begin position="1"/>
        <end position="218"/>
    </location>
</feature>
<evidence type="ECO:0000256" key="3">
    <source>
        <dbReference type="ARBA" id="ARBA00011941"/>
    </source>
</evidence>
<dbReference type="InterPro" id="IPR029055">
    <property type="entry name" value="Ntn_hydrolases_N"/>
</dbReference>
<dbReference type="SUPFAM" id="SSF53271">
    <property type="entry name" value="PRTase-like"/>
    <property type="match status" value="1"/>
</dbReference>
<comment type="catalytic activity">
    <reaction evidence="8">
        <text>5-phospho-beta-D-ribosylamine + L-glutamate + diphosphate = 5-phospho-alpha-D-ribose 1-diphosphate + L-glutamine + H2O</text>
        <dbReference type="Rhea" id="RHEA:14905"/>
        <dbReference type="ChEBI" id="CHEBI:15377"/>
        <dbReference type="ChEBI" id="CHEBI:29985"/>
        <dbReference type="ChEBI" id="CHEBI:33019"/>
        <dbReference type="ChEBI" id="CHEBI:58017"/>
        <dbReference type="ChEBI" id="CHEBI:58359"/>
        <dbReference type="ChEBI" id="CHEBI:58681"/>
        <dbReference type="EC" id="2.4.2.14"/>
    </reaction>
</comment>
<dbReference type="Proteomes" id="UP001496674">
    <property type="component" value="Chromosome"/>
</dbReference>
<evidence type="ECO:0000256" key="1">
    <source>
        <dbReference type="ARBA" id="ARBA00005209"/>
    </source>
</evidence>
<dbReference type="EMBL" id="AP028055">
    <property type="protein sequence ID" value="BEH00411.1"/>
    <property type="molecule type" value="Genomic_DNA"/>
</dbReference>
<evidence type="ECO:0000313" key="11">
    <source>
        <dbReference type="Proteomes" id="UP001496674"/>
    </source>
</evidence>
<keyword evidence="7" id="KW-0315">Glutamine amidotransferase</keyword>
<dbReference type="InterPro" id="IPR005854">
    <property type="entry name" value="PurF"/>
</dbReference>
<organism evidence="10 11">
    <name type="scientific">Bacteroides sedimenti</name>
    <dbReference type="NCBI Taxonomy" id="2136147"/>
    <lineage>
        <taxon>Bacteria</taxon>
        <taxon>Pseudomonadati</taxon>
        <taxon>Bacteroidota</taxon>
        <taxon>Bacteroidia</taxon>
        <taxon>Bacteroidales</taxon>
        <taxon>Bacteroidaceae</taxon>
        <taxon>Bacteroides</taxon>
    </lineage>
</organism>
<proteinExistence type="inferred from homology"/>
<keyword evidence="6 8" id="KW-0658">Purine biosynthesis</keyword>
<dbReference type="PROSITE" id="PS51278">
    <property type="entry name" value="GATASE_TYPE_2"/>
    <property type="match status" value="1"/>
</dbReference>
<evidence type="ECO:0000256" key="4">
    <source>
        <dbReference type="ARBA" id="ARBA00022676"/>
    </source>
</evidence>
<dbReference type="InterPro" id="IPR029057">
    <property type="entry name" value="PRTase-like"/>
</dbReference>
<keyword evidence="11" id="KW-1185">Reference proteome</keyword>
<dbReference type="RefSeq" id="WP_353331740.1">
    <property type="nucleotide sequence ID" value="NZ_AP028055.1"/>
</dbReference>
<dbReference type="Gene3D" id="3.40.50.2020">
    <property type="match status" value="1"/>
</dbReference>
<dbReference type="InterPro" id="IPR000836">
    <property type="entry name" value="PRTase_dom"/>
</dbReference>
<dbReference type="EC" id="2.4.2.14" evidence="3 8"/>